<dbReference type="GO" id="GO:0006364">
    <property type="term" value="P:rRNA processing"/>
    <property type="evidence" value="ECO:0007669"/>
    <property type="project" value="TreeGrafter"/>
</dbReference>
<sequence length="186" mass="21317">MVSSSAKIITPNGEKWDEFEFSICKALLELEMNSELKAQQRELNITVAKETEGGGGRKAIIIFVSIPPLKSFLKIQVHLVRELEKKFSGKHTVFIAQRILTMRTQKSRTKKHNNKKSRTKNKQKSPRRCTLTAVHNAILEDLVFTSEIVGKRIHVKLDGSQLIKVHLNKAQQNNVEHKQRHLILCF</sequence>
<keyword evidence="7" id="KW-1185">Reference proteome</keyword>
<reference evidence="6" key="4">
    <citation type="submission" date="2025-08" db="UniProtKB">
        <authorList>
            <consortium name="Ensembl"/>
        </authorList>
    </citation>
    <scope>IDENTIFICATION</scope>
</reference>
<dbReference type="AlphaFoldDB" id="A0A671EBF0"/>
<evidence type="ECO:0000256" key="5">
    <source>
        <dbReference type="SAM" id="MobiDB-lite"/>
    </source>
</evidence>
<evidence type="ECO:0000256" key="1">
    <source>
        <dbReference type="ARBA" id="ARBA00007820"/>
    </source>
</evidence>
<dbReference type="PANTHER" id="PTHR11278">
    <property type="entry name" value="40S RIBOSOMAL PROTEIN S7"/>
    <property type="match status" value="1"/>
</dbReference>
<feature type="region of interest" description="Disordered" evidence="5">
    <location>
        <begin position="104"/>
        <end position="127"/>
    </location>
</feature>
<dbReference type="GO" id="GO:0032040">
    <property type="term" value="C:small-subunit processome"/>
    <property type="evidence" value="ECO:0007669"/>
    <property type="project" value="TreeGrafter"/>
</dbReference>
<feature type="compositionally biased region" description="Basic residues" evidence="5">
    <location>
        <begin position="105"/>
        <end position="127"/>
    </location>
</feature>
<evidence type="ECO:0000256" key="2">
    <source>
        <dbReference type="ARBA" id="ARBA00022980"/>
    </source>
</evidence>
<dbReference type="GO" id="GO:0003735">
    <property type="term" value="F:structural constituent of ribosome"/>
    <property type="evidence" value="ECO:0007669"/>
    <property type="project" value="InterPro"/>
</dbReference>
<dbReference type="OMA" id="FEFSICK"/>
<evidence type="ECO:0000256" key="3">
    <source>
        <dbReference type="ARBA" id="ARBA00023274"/>
    </source>
</evidence>
<dbReference type="Proteomes" id="UP000472240">
    <property type="component" value="Chromosome 18"/>
</dbReference>
<dbReference type="Ensembl" id="ENSRFET00010011621.1">
    <property type="protein sequence ID" value="ENSRFEP00010010629.1"/>
    <property type="gene ID" value="ENSRFEG00010007195.1"/>
</dbReference>
<evidence type="ECO:0000256" key="4">
    <source>
        <dbReference type="RuleBase" id="RU364105"/>
    </source>
</evidence>
<dbReference type="GO" id="GO:0042274">
    <property type="term" value="P:ribosomal small subunit biogenesis"/>
    <property type="evidence" value="ECO:0007669"/>
    <property type="project" value="TreeGrafter"/>
</dbReference>
<dbReference type="InterPro" id="IPR000554">
    <property type="entry name" value="Ribosomal_eS7"/>
</dbReference>
<dbReference type="GO" id="GO:0006412">
    <property type="term" value="P:translation"/>
    <property type="evidence" value="ECO:0007669"/>
    <property type="project" value="InterPro"/>
</dbReference>
<dbReference type="GeneTree" id="ENSGT00390000014122"/>
<keyword evidence="2 4" id="KW-0689">Ribosomal protein</keyword>
<evidence type="ECO:0000313" key="7">
    <source>
        <dbReference type="Proteomes" id="UP000472240"/>
    </source>
</evidence>
<dbReference type="InParanoid" id="A0A671EBF0"/>
<dbReference type="PANTHER" id="PTHR11278:SF0">
    <property type="entry name" value="SMALL RIBOSOMAL SUBUNIT PROTEIN ES7"/>
    <property type="match status" value="1"/>
</dbReference>
<name>A0A671EBF0_RHIFE</name>
<dbReference type="GO" id="GO:0030686">
    <property type="term" value="C:90S preribosome"/>
    <property type="evidence" value="ECO:0007669"/>
    <property type="project" value="TreeGrafter"/>
</dbReference>
<evidence type="ECO:0000313" key="6">
    <source>
        <dbReference type="Ensembl" id="ENSRFEP00010010629.1"/>
    </source>
</evidence>
<reference evidence="6 7" key="2">
    <citation type="journal article" date="2018" name="Annu Rev Anim Biosci">
        <title>Bat Biology, Genomes, and the Bat1K Project: To Generate Chromosome-Level Genomes for All Living Bat Species.</title>
        <authorList>
            <person name="Teeling E.C."/>
            <person name="Vernes S.C."/>
            <person name="Davalos L.M."/>
            <person name="Ray D.A."/>
            <person name="Gilbert M.T.P."/>
            <person name="Myers E."/>
        </authorList>
    </citation>
    <scope>NUCLEOTIDE SEQUENCE</scope>
</reference>
<dbReference type="GO" id="GO:0022627">
    <property type="term" value="C:cytosolic small ribosomal subunit"/>
    <property type="evidence" value="ECO:0007669"/>
    <property type="project" value="TreeGrafter"/>
</dbReference>
<organism evidence="6 7">
    <name type="scientific">Rhinolophus ferrumequinum</name>
    <name type="common">Greater horseshoe bat</name>
    <dbReference type="NCBI Taxonomy" id="59479"/>
    <lineage>
        <taxon>Eukaryota</taxon>
        <taxon>Metazoa</taxon>
        <taxon>Chordata</taxon>
        <taxon>Craniata</taxon>
        <taxon>Vertebrata</taxon>
        <taxon>Euteleostomi</taxon>
        <taxon>Mammalia</taxon>
        <taxon>Eutheria</taxon>
        <taxon>Laurasiatheria</taxon>
        <taxon>Chiroptera</taxon>
        <taxon>Yinpterochiroptera</taxon>
        <taxon>Rhinolophoidea</taxon>
        <taxon>Rhinolophidae</taxon>
        <taxon>Rhinolophinae</taxon>
        <taxon>Rhinolophus</taxon>
    </lineage>
</organism>
<proteinExistence type="inferred from homology"/>
<accession>A0A671EBF0</accession>
<reference evidence="7" key="3">
    <citation type="submission" date="2018-12" db="EMBL/GenBank/DDBJ databases">
        <title>G10K-VGP greater horseshoe bat female genome, primary haplotype.</title>
        <authorList>
            <person name="Teeling E."/>
            <person name="Myers G."/>
            <person name="Vernes S."/>
            <person name="Pippel M."/>
            <person name="Winkler S."/>
            <person name="Fedrigo O."/>
            <person name="Rhie A."/>
            <person name="Koren S."/>
            <person name="Phillippy A."/>
            <person name="Lewin H."/>
            <person name="Damas J."/>
            <person name="Howe K."/>
            <person name="Mountcastle J."/>
            <person name="Jarvis E.D."/>
        </authorList>
    </citation>
    <scope>NUCLEOTIDE SEQUENCE [LARGE SCALE GENOMIC DNA]</scope>
</reference>
<protein>
    <recommendedName>
        <fullName evidence="4">40S ribosomal protein S7</fullName>
    </recommendedName>
</protein>
<reference evidence="6" key="5">
    <citation type="submission" date="2025-09" db="UniProtKB">
        <authorList>
            <consortium name="Ensembl"/>
        </authorList>
    </citation>
    <scope>IDENTIFICATION</scope>
</reference>
<keyword evidence="3 4" id="KW-0687">Ribonucleoprotein</keyword>
<comment type="similarity">
    <text evidence="1 4">Belongs to the eukaryotic ribosomal protein eS7 family.</text>
</comment>
<reference evidence="6 7" key="1">
    <citation type="journal article" date="2015" name="Annu Rev Anim Biosci">
        <title>The Genome 10K Project: a way forward.</title>
        <authorList>
            <person name="Koepfli K.P."/>
            <person name="Paten B."/>
            <person name="O'Brien S.J."/>
            <person name="Koepfli K.P."/>
            <person name="Paten B."/>
            <person name="Antunes A."/>
            <person name="Belov K."/>
            <person name="Bustamante C."/>
            <person name="Castoe T.A."/>
            <person name="Clawson H."/>
            <person name="Crawford A.J."/>
            <person name="Diekhans M."/>
            <person name="Distel D."/>
            <person name="Durbin R."/>
            <person name="Earl D."/>
            <person name="Fujita M.K."/>
            <person name="Gamble T."/>
            <person name="Georges A."/>
            <person name="Gemmell N."/>
            <person name="Gilbert M.T."/>
            <person name="Graves J.M."/>
            <person name="Green R.E."/>
            <person name="Hickey G."/>
            <person name="Jarvis E.D."/>
            <person name="Johnson W."/>
            <person name="Komissarov A."/>
            <person name="Korf I."/>
            <person name="Kuhn R."/>
            <person name="Larkin D.M."/>
            <person name="Lewin H."/>
            <person name="Lopez J.V."/>
            <person name="Ma J."/>
            <person name="Marques-Bonet T."/>
            <person name="Miller W."/>
            <person name="Murphy R."/>
            <person name="Pevzner P."/>
            <person name="Shapiro B."/>
            <person name="Steiner C."/>
            <person name="Tamazian G."/>
            <person name="Venkatesh B."/>
            <person name="Wang J."/>
            <person name="Wayne R."/>
            <person name="Wiley E."/>
            <person name="Yang H."/>
            <person name="Zhang G."/>
            <person name="Haussler D."/>
            <person name="Ryder O."/>
            <person name="O'Brien S.J."/>
        </authorList>
    </citation>
    <scope>NUCLEOTIDE SEQUENCE</scope>
</reference>
<dbReference type="Pfam" id="PF01251">
    <property type="entry name" value="Ribosomal_S7e"/>
    <property type="match status" value="1"/>
</dbReference>